<evidence type="ECO:0000313" key="2">
    <source>
        <dbReference type="Proteomes" id="UP000054721"/>
    </source>
</evidence>
<dbReference type="OrthoDB" id="19653at2759"/>
<organism evidence="1 2">
    <name type="scientific">Trichinella nativa</name>
    <dbReference type="NCBI Taxonomy" id="6335"/>
    <lineage>
        <taxon>Eukaryota</taxon>
        <taxon>Metazoa</taxon>
        <taxon>Ecdysozoa</taxon>
        <taxon>Nematoda</taxon>
        <taxon>Enoplea</taxon>
        <taxon>Dorylaimia</taxon>
        <taxon>Trichinellida</taxon>
        <taxon>Trichinellidae</taxon>
        <taxon>Trichinella</taxon>
    </lineage>
</organism>
<evidence type="ECO:0000313" key="1">
    <source>
        <dbReference type="EMBL" id="KRZ53921.1"/>
    </source>
</evidence>
<protein>
    <submittedName>
        <fullName evidence="1">Uncharacterized protein</fullName>
    </submittedName>
</protein>
<comment type="caution">
    <text evidence="1">The sequence shown here is derived from an EMBL/GenBank/DDBJ whole genome shotgun (WGS) entry which is preliminary data.</text>
</comment>
<sequence length="63" mass="7423">MLGPEQLPFLLHLHCSVIMINKCSLQNTINCKLIQIELAVFAIENYLMQVFLRTFLKIFHFDQ</sequence>
<keyword evidence="2" id="KW-1185">Reference proteome</keyword>
<proteinExistence type="predicted"/>
<dbReference type="Proteomes" id="UP000054721">
    <property type="component" value="Unassembled WGS sequence"/>
</dbReference>
<dbReference type="EMBL" id="JYDW01000150">
    <property type="protein sequence ID" value="KRZ53921.1"/>
    <property type="molecule type" value="Genomic_DNA"/>
</dbReference>
<dbReference type="AlphaFoldDB" id="A0A0V1L388"/>
<reference evidence="1 2" key="1">
    <citation type="submission" date="2015-05" db="EMBL/GenBank/DDBJ databases">
        <title>Evolution of Trichinella species and genotypes.</title>
        <authorList>
            <person name="Korhonen P.K."/>
            <person name="Edoardo P."/>
            <person name="Giuseppe L.R."/>
            <person name="Gasser R.B."/>
        </authorList>
    </citation>
    <scope>NUCLEOTIDE SEQUENCE [LARGE SCALE GENOMIC DNA]</scope>
    <source>
        <strain evidence="1">ISS10</strain>
    </source>
</reference>
<accession>A0A0V1L388</accession>
<gene>
    <name evidence="1" type="ORF">T02_13405</name>
</gene>
<name>A0A0V1L388_9BILA</name>